<dbReference type="InterPro" id="IPR050406">
    <property type="entry name" value="FGGY_Carb_Kinase"/>
</dbReference>
<dbReference type="InterPro" id="IPR043129">
    <property type="entry name" value="ATPase_NBD"/>
</dbReference>
<dbReference type="Gene3D" id="3.30.420.40">
    <property type="match status" value="1"/>
</dbReference>
<dbReference type="PANTHER" id="PTHR43095">
    <property type="entry name" value="SUGAR KINASE"/>
    <property type="match status" value="1"/>
</dbReference>
<dbReference type="GO" id="GO:0016301">
    <property type="term" value="F:kinase activity"/>
    <property type="evidence" value="ECO:0007669"/>
    <property type="project" value="UniProtKB-KW"/>
</dbReference>
<name>A0A1M6H8H6_9FIRM</name>
<evidence type="ECO:0000256" key="1">
    <source>
        <dbReference type="ARBA" id="ARBA00009156"/>
    </source>
</evidence>
<dbReference type="InterPro" id="IPR018484">
    <property type="entry name" value="FGGY_N"/>
</dbReference>
<dbReference type="SUPFAM" id="SSF53067">
    <property type="entry name" value="Actin-like ATPase domain"/>
    <property type="match status" value="1"/>
</dbReference>
<sequence length="143" mass="15931">MILMKFFDCFRWNFWYHCTFRCTKYASLQWFNDRINLVVHQSDYVVGCLTGCYEFSDYSNALKTGYDLIEKEWPGFIDKGLGVSLKILPKVLSPGTEIAYISRTAAELTGLSEKTIVVAGATDGYTSAIASGAVESGDFICGT</sequence>
<reference evidence="6" key="1">
    <citation type="submission" date="2016-11" db="EMBL/GenBank/DDBJ databases">
        <authorList>
            <person name="Varghese N."/>
            <person name="Submissions S."/>
        </authorList>
    </citation>
    <scope>NUCLEOTIDE SEQUENCE [LARGE SCALE GENOMIC DNA]</scope>
    <source>
        <strain evidence="6">DSM 17957</strain>
    </source>
</reference>
<dbReference type="EMBL" id="FQZV01000016">
    <property type="protein sequence ID" value="SHJ18502.1"/>
    <property type="molecule type" value="Genomic_DNA"/>
</dbReference>
<evidence type="ECO:0000256" key="2">
    <source>
        <dbReference type="ARBA" id="ARBA00022679"/>
    </source>
</evidence>
<evidence type="ECO:0000256" key="3">
    <source>
        <dbReference type="ARBA" id="ARBA00022777"/>
    </source>
</evidence>
<dbReference type="Proteomes" id="UP000184536">
    <property type="component" value="Unassembled WGS sequence"/>
</dbReference>
<keyword evidence="2" id="KW-0808">Transferase</keyword>
<proteinExistence type="inferred from homology"/>
<dbReference type="Pfam" id="PF00370">
    <property type="entry name" value="FGGY_N"/>
    <property type="match status" value="1"/>
</dbReference>
<evidence type="ECO:0000259" key="4">
    <source>
        <dbReference type="Pfam" id="PF00370"/>
    </source>
</evidence>
<evidence type="ECO:0000313" key="5">
    <source>
        <dbReference type="EMBL" id="SHJ18502.1"/>
    </source>
</evidence>
<protein>
    <submittedName>
        <fullName evidence="5">FGGY family of carbohydrate kinases, N-terminal domain</fullName>
    </submittedName>
</protein>
<comment type="similarity">
    <text evidence="1">Belongs to the FGGY kinase family.</text>
</comment>
<dbReference type="PANTHER" id="PTHR43095:SF5">
    <property type="entry name" value="XYLULOSE KINASE"/>
    <property type="match status" value="1"/>
</dbReference>
<dbReference type="AlphaFoldDB" id="A0A1M6H8H6"/>
<evidence type="ECO:0000313" key="6">
    <source>
        <dbReference type="Proteomes" id="UP000184536"/>
    </source>
</evidence>
<keyword evidence="6" id="KW-1185">Reference proteome</keyword>
<feature type="domain" description="Carbohydrate kinase FGGY N-terminal" evidence="4">
    <location>
        <begin position="33"/>
        <end position="129"/>
    </location>
</feature>
<dbReference type="STRING" id="1121919.SAMN02745975_01485"/>
<gene>
    <name evidence="5" type="ORF">SAMN02745975_01485</name>
</gene>
<keyword evidence="3 5" id="KW-0418">Kinase</keyword>
<dbReference type="GO" id="GO:0005975">
    <property type="term" value="P:carbohydrate metabolic process"/>
    <property type="evidence" value="ECO:0007669"/>
    <property type="project" value="InterPro"/>
</dbReference>
<dbReference type="OrthoDB" id="9805576at2"/>
<organism evidence="5 6">
    <name type="scientific">Geosporobacter subterraneus DSM 17957</name>
    <dbReference type="NCBI Taxonomy" id="1121919"/>
    <lineage>
        <taxon>Bacteria</taxon>
        <taxon>Bacillati</taxon>
        <taxon>Bacillota</taxon>
        <taxon>Clostridia</taxon>
        <taxon>Peptostreptococcales</taxon>
        <taxon>Thermotaleaceae</taxon>
        <taxon>Geosporobacter</taxon>
    </lineage>
</organism>
<accession>A0A1M6H8H6</accession>